<dbReference type="InterPro" id="IPR001604">
    <property type="entry name" value="Endo_G_ENPP1-like_dom"/>
</dbReference>
<dbReference type="AlphaFoldDB" id="A0A672M4A9"/>
<dbReference type="InterPro" id="IPR039015">
    <property type="entry name" value="ENDOD1"/>
</dbReference>
<dbReference type="Gene3D" id="3.40.570.10">
    <property type="entry name" value="Extracellular Endonuclease, subunit A"/>
    <property type="match status" value="1"/>
</dbReference>
<feature type="domain" description="ENPP1-3/EXOG-like endonuclease/phosphodiesterase" evidence="2">
    <location>
        <begin position="56"/>
        <end position="272"/>
    </location>
</feature>
<organism evidence="4 5">
    <name type="scientific">Sinocyclocheilus grahami</name>
    <name type="common">Dianchi golden-line fish</name>
    <name type="synonym">Barbus grahami</name>
    <dbReference type="NCBI Taxonomy" id="75366"/>
    <lineage>
        <taxon>Eukaryota</taxon>
        <taxon>Metazoa</taxon>
        <taxon>Chordata</taxon>
        <taxon>Craniata</taxon>
        <taxon>Vertebrata</taxon>
        <taxon>Euteleostomi</taxon>
        <taxon>Actinopterygii</taxon>
        <taxon>Neopterygii</taxon>
        <taxon>Teleostei</taxon>
        <taxon>Ostariophysi</taxon>
        <taxon>Cypriniformes</taxon>
        <taxon>Cyprinidae</taxon>
        <taxon>Cyprininae</taxon>
        <taxon>Sinocyclocheilus</taxon>
    </lineage>
</organism>
<feature type="signal peptide" evidence="1">
    <location>
        <begin position="1"/>
        <end position="19"/>
    </location>
</feature>
<reference evidence="4" key="2">
    <citation type="submission" date="2025-09" db="UniProtKB">
        <authorList>
            <consortium name="Ensembl"/>
        </authorList>
    </citation>
    <scope>IDENTIFICATION</scope>
</reference>
<evidence type="ECO:0000259" key="3">
    <source>
        <dbReference type="SMART" id="SM00892"/>
    </source>
</evidence>
<keyword evidence="5" id="KW-1185">Reference proteome</keyword>
<dbReference type="SMART" id="SM00477">
    <property type="entry name" value="NUC"/>
    <property type="match status" value="1"/>
</dbReference>
<dbReference type="Ensembl" id="ENSSGRT00000032155.1">
    <property type="protein sequence ID" value="ENSSGRP00000029924.1"/>
    <property type="gene ID" value="ENSSGRG00000016955.1"/>
</dbReference>
<dbReference type="Pfam" id="PF01223">
    <property type="entry name" value="Endonuclease_NS"/>
    <property type="match status" value="1"/>
</dbReference>
<sequence>MFVLGLFTCIVLRAFSAQAKVVVSFDDCKGFFYKDTEPGGMDQNAKKICQKLESDHYYYATLYSVHGRIPLYSAYIFDPECSSTAGRTENWHIEPQISQPESRTDHMVRERDSDENIIKTAGRTENCDYSDSGYDHGLLNPNSFQCDEGRIATFTLTNAAPMDESFNRIHWKNWERALRSFLRSKLDSHGGSATVYIVTGTVPDDDVRIPLKGTSEDPERVTVPSHIWTAVCYKHHLNDTNSFSFGYIGKNQPESGIRLMRVSDLNDKLSRLHSELLKSRQSVQGVFDKLINPNHVDQMATDVQNMSRTLKRVVRSSQHSHFTVGGYWCRYDHPCGTHSEDYYWCRTGHGFFFDSWDYCSPPLSGSRAKNGEYCHSNYACGTYGSDHKWCYTVDGNKDRCCTSDDCLSAVNDKTCWSEHPCGYHGYSYLWCYTDDESNWDYCCKDCGQ</sequence>
<protein>
    <submittedName>
        <fullName evidence="4">Si:ch211-165i18.2</fullName>
    </submittedName>
</protein>
<dbReference type="GO" id="GO:0046872">
    <property type="term" value="F:metal ion binding"/>
    <property type="evidence" value="ECO:0007669"/>
    <property type="project" value="InterPro"/>
</dbReference>
<evidence type="ECO:0000313" key="4">
    <source>
        <dbReference type="Ensembl" id="ENSSGRP00000029924.1"/>
    </source>
</evidence>
<keyword evidence="1" id="KW-0732">Signal</keyword>
<accession>A0A672M4A9</accession>
<dbReference type="GO" id="GO:0016787">
    <property type="term" value="F:hydrolase activity"/>
    <property type="evidence" value="ECO:0007669"/>
    <property type="project" value="InterPro"/>
</dbReference>
<dbReference type="GO" id="GO:0003676">
    <property type="term" value="F:nucleic acid binding"/>
    <property type="evidence" value="ECO:0007669"/>
    <property type="project" value="InterPro"/>
</dbReference>
<dbReference type="InterPro" id="IPR020821">
    <property type="entry name" value="ENPP1-3/EXOG-like_nuc-like"/>
</dbReference>
<dbReference type="InterPro" id="IPR044925">
    <property type="entry name" value="His-Me_finger_sf"/>
</dbReference>
<feature type="domain" description="DNA/RNA non-specific endonuclease/pyrophosphatase/phosphodiesterase" evidence="3">
    <location>
        <begin position="55"/>
        <end position="284"/>
    </location>
</feature>
<dbReference type="SMART" id="SM00892">
    <property type="entry name" value="Endonuclease_NS"/>
    <property type="match status" value="1"/>
</dbReference>
<proteinExistence type="predicted"/>
<feature type="chain" id="PRO_5025646960" evidence="1">
    <location>
        <begin position="20"/>
        <end position="448"/>
    </location>
</feature>
<reference evidence="4" key="1">
    <citation type="submission" date="2025-08" db="UniProtKB">
        <authorList>
            <consortium name="Ensembl"/>
        </authorList>
    </citation>
    <scope>IDENTIFICATION</scope>
</reference>
<dbReference type="InterPro" id="IPR044929">
    <property type="entry name" value="DNA/RNA_non-sp_Endonuclease_sf"/>
</dbReference>
<dbReference type="PANTHER" id="PTHR21472:SF21">
    <property type="entry name" value="ENDONUCLEASE DOMAIN-CONTAINING 1 PROTEIN-LIKE-RELATED"/>
    <property type="match status" value="1"/>
</dbReference>
<dbReference type="Proteomes" id="UP000472262">
    <property type="component" value="Unassembled WGS sequence"/>
</dbReference>
<dbReference type="InParanoid" id="A0A672M4A9"/>
<dbReference type="PANTHER" id="PTHR21472">
    <property type="entry name" value="ENDONUCLEASE DOMAIN-CONTAINING 1 PROTEIN ENDOD1"/>
    <property type="match status" value="1"/>
</dbReference>
<dbReference type="SUPFAM" id="SSF54060">
    <property type="entry name" value="His-Me finger endonucleases"/>
    <property type="match status" value="1"/>
</dbReference>
<evidence type="ECO:0000259" key="2">
    <source>
        <dbReference type="SMART" id="SM00477"/>
    </source>
</evidence>
<name>A0A672M4A9_SINGR</name>
<evidence type="ECO:0000313" key="5">
    <source>
        <dbReference type="Proteomes" id="UP000472262"/>
    </source>
</evidence>
<evidence type="ECO:0000256" key="1">
    <source>
        <dbReference type="SAM" id="SignalP"/>
    </source>
</evidence>